<evidence type="ECO:0000256" key="3">
    <source>
        <dbReference type="ARBA" id="ARBA00023163"/>
    </source>
</evidence>
<evidence type="ECO:0000256" key="4">
    <source>
        <dbReference type="PROSITE-ProRule" id="PRU00335"/>
    </source>
</evidence>
<dbReference type="AlphaFoldDB" id="A0A1C3VJF2"/>
<proteinExistence type="predicted"/>
<dbReference type="GO" id="GO:0003677">
    <property type="term" value="F:DNA binding"/>
    <property type="evidence" value="ECO:0007669"/>
    <property type="project" value="UniProtKB-UniRule"/>
</dbReference>
<evidence type="ECO:0000313" key="7">
    <source>
        <dbReference type="Proteomes" id="UP000183174"/>
    </source>
</evidence>
<dbReference type="Proteomes" id="UP000183174">
    <property type="component" value="Unassembled WGS sequence"/>
</dbReference>
<name>A0A1C3VJF2_9BRAD</name>
<protein>
    <submittedName>
        <fullName evidence="6">Transcriptional regulator, TetR family</fullName>
    </submittedName>
</protein>
<feature type="DNA-binding region" description="H-T-H motif" evidence="4">
    <location>
        <begin position="32"/>
        <end position="51"/>
    </location>
</feature>
<sequence>MGHSQADKAQSRQRILDAAALQLRELGLSGVSIGDLMKSAKLTHGGFYGHFSSRDDLVAEALEKALRDGEESSLRSGSTKGPRTLKSFLNSYLSKTHRDNPSTGCAISALAGDVARAGTRARSIMSDRLGKYFDNIKDIAEEEEGDDFAMAVMSMVVGAVTLSRVMKDQETSDKLLLAARKAILEYHELRKKT</sequence>
<dbReference type="PANTHER" id="PTHR47506">
    <property type="entry name" value="TRANSCRIPTIONAL REGULATORY PROTEIN"/>
    <property type="match status" value="1"/>
</dbReference>
<reference evidence="6 7" key="1">
    <citation type="submission" date="2016-08" db="EMBL/GenBank/DDBJ databases">
        <authorList>
            <person name="Seilhamer J.J."/>
        </authorList>
    </citation>
    <scope>NUCLEOTIDE SEQUENCE [LARGE SCALE GENOMIC DNA]</scope>
    <source>
        <strain evidence="6 7">CCBAU 10071</strain>
    </source>
</reference>
<feature type="domain" description="HTH tetR-type" evidence="5">
    <location>
        <begin position="9"/>
        <end position="69"/>
    </location>
</feature>
<evidence type="ECO:0000256" key="1">
    <source>
        <dbReference type="ARBA" id="ARBA00023015"/>
    </source>
</evidence>
<dbReference type="EMBL" id="FMAE01000004">
    <property type="protein sequence ID" value="SCB27912.1"/>
    <property type="molecule type" value="Genomic_DNA"/>
</dbReference>
<dbReference type="PANTHER" id="PTHR47506:SF7">
    <property type="entry name" value="TRANSCRIPTIONAL REGULATORY PROTEIN"/>
    <property type="match status" value="1"/>
</dbReference>
<dbReference type="InterPro" id="IPR009057">
    <property type="entry name" value="Homeodomain-like_sf"/>
</dbReference>
<accession>A0A1C3VJF2</accession>
<dbReference type="Gene3D" id="1.10.357.10">
    <property type="entry name" value="Tetracycline Repressor, domain 2"/>
    <property type="match status" value="1"/>
</dbReference>
<keyword evidence="2 4" id="KW-0238">DNA-binding</keyword>
<dbReference type="PROSITE" id="PS50977">
    <property type="entry name" value="HTH_TETR_2"/>
    <property type="match status" value="1"/>
</dbReference>
<dbReference type="SUPFAM" id="SSF46689">
    <property type="entry name" value="Homeodomain-like"/>
    <property type="match status" value="1"/>
</dbReference>
<keyword evidence="1" id="KW-0805">Transcription regulation</keyword>
<dbReference type="InterPro" id="IPR036271">
    <property type="entry name" value="Tet_transcr_reg_TetR-rel_C_sf"/>
</dbReference>
<keyword evidence="3" id="KW-0804">Transcription</keyword>
<evidence type="ECO:0000313" key="6">
    <source>
        <dbReference type="EMBL" id="SCB27912.1"/>
    </source>
</evidence>
<organism evidence="6 7">
    <name type="scientific">Bradyrhizobium yuanmingense</name>
    <dbReference type="NCBI Taxonomy" id="108015"/>
    <lineage>
        <taxon>Bacteria</taxon>
        <taxon>Pseudomonadati</taxon>
        <taxon>Pseudomonadota</taxon>
        <taxon>Alphaproteobacteria</taxon>
        <taxon>Hyphomicrobiales</taxon>
        <taxon>Nitrobacteraceae</taxon>
        <taxon>Bradyrhizobium</taxon>
    </lineage>
</organism>
<dbReference type="Gene3D" id="1.10.10.60">
    <property type="entry name" value="Homeodomain-like"/>
    <property type="match status" value="1"/>
</dbReference>
<dbReference type="RefSeq" id="WP_074447801.1">
    <property type="nucleotide sequence ID" value="NZ_FMAE01000004.1"/>
</dbReference>
<gene>
    <name evidence="6" type="ORF">GA0061099_100490</name>
</gene>
<evidence type="ECO:0000259" key="5">
    <source>
        <dbReference type="PROSITE" id="PS50977"/>
    </source>
</evidence>
<dbReference type="SUPFAM" id="SSF48498">
    <property type="entry name" value="Tetracyclin repressor-like, C-terminal domain"/>
    <property type="match status" value="1"/>
</dbReference>
<dbReference type="InterPro" id="IPR001647">
    <property type="entry name" value="HTH_TetR"/>
</dbReference>
<evidence type="ECO:0000256" key="2">
    <source>
        <dbReference type="ARBA" id="ARBA00023125"/>
    </source>
</evidence>
<dbReference type="Pfam" id="PF00440">
    <property type="entry name" value="TetR_N"/>
    <property type="match status" value="1"/>
</dbReference>